<name>A0A2P2QHI5_RHIMU</name>
<reference evidence="1" key="1">
    <citation type="submission" date="2018-02" db="EMBL/GenBank/DDBJ databases">
        <title>Rhizophora mucronata_Transcriptome.</title>
        <authorList>
            <person name="Meera S.P."/>
            <person name="Sreeshan A."/>
            <person name="Augustine A."/>
        </authorList>
    </citation>
    <scope>NUCLEOTIDE SEQUENCE</scope>
    <source>
        <tissue evidence="1">Leaf</tissue>
    </source>
</reference>
<evidence type="ECO:0000313" key="1">
    <source>
        <dbReference type="EMBL" id="MBX66470.1"/>
    </source>
</evidence>
<accession>A0A2P2QHI5</accession>
<dbReference type="AlphaFoldDB" id="A0A2P2QHI5"/>
<dbReference type="EMBL" id="GGEC01085986">
    <property type="protein sequence ID" value="MBX66470.1"/>
    <property type="molecule type" value="Transcribed_RNA"/>
</dbReference>
<proteinExistence type="predicted"/>
<organism evidence="1">
    <name type="scientific">Rhizophora mucronata</name>
    <name type="common">Asiatic mangrove</name>
    <dbReference type="NCBI Taxonomy" id="61149"/>
    <lineage>
        <taxon>Eukaryota</taxon>
        <taxon>Viridiplantae</taxon>
        <taxon>Streptophyta</taxon>
        <taxon>Embryophyta</taxon>
        <taxon>Tracheophyta</taxon>
        <taxon>Spermatophyta</taxon>
        <taxon>Magnoliopsida</taxon>
        <taxon>eudicotyledons</taxon>
        <taxon>Gunneridae</taxon>
        <taxon>Pentapetalae</taxon>
        <taxon>rosids</taxon>
        <taxon>fabids</taxon>
        <taxon>Malpighiales</taxon>
        <taxon>Rhizophoraceae</taxon>
        <taxon>Rhizophora</taxon>
    </lineage>
</organism>
<protein>
    <submittedName>
        <fullName evidence="1">Uncharacterized protein</fullName>
    </submittedName>
</protein>
<sequence length="18" mass="2044">MLMVKVPIFPVGGLRERT</sequence>